<gene>
    <name evidence="1" type="ORF">D917_08499</name>
</gene>
<accession>A0A1Y3ENL2</accession>
<comment type="caution">
    <text evidence="1">The sequence shown here is derived from an EMBL/GenBank/DDBJ whole genome shotgun (WGS) entry which is preliminary data.</text>
</comment>
<organism evidence="1 2">
    <name type="scientific">Trichinella nativa</name>
    <dbReference type="NCBI Taxonomy" id="6335"/>
    <lineage>
        <taxon>Eukaryota</taxon>
        <taxon>Metazoa</taxon>
        <taxon>Ecdysozoa</taxon>
        <taxon>Nematoda</taxon>
        <taxon>Enoplea</taxon>
        <taxon>Dorylaimia</taxon>
        <taxon>Trichinellida</taxon>
        <taxon>Trichinellidae</taxon>
        <taxon>Trichinella</taxon>
    </lineage>
</organism>
<reference evidence="1 2" key="1">
    <citation type="submission" date="2015-04" db="EMBL/GenBank/DDBJ databases">
        <title>Draft genome of the roundworm Trichinella nativa.</title>
        <authorList>
            <person name="Mitreva M."/>
        </authorList>
    </citation>
    <scope>NUCLEOTIDE SEQUENCE [LARGE SCALE GENOMIC DNA]</scope>
    <source>
        <strain evidence="1 2">ISS45</strain>
    </source>
</reference>
<evidence type="ECO:0000313" key="2">
    <source>
        <dbReference type="Proteomes" id="UP000243006"/>
    </source>
</evidence>
<dbReference type="EMBL" id="LVZM01009808">
    <property type="protein sequence ID" value="OUC45367.1"/>
    <property type="molecule type" value="Genomic_DNA"/>
</dbReference>
<dbReference type="Proteomes" id="UP000243006">
    <property type="component" value="Unassembled WGS sequence"/>
</dbReference>
<name>A0A1Y3ENL2_9BILA</name>
<protein>
    <submittedName>
        <fullName evidence="1">Uncharacterized protein</fullName>
    </submittedName>
</protein>
<feature type="non-terminal residue" evidence="1">
    <location>
        <position position="61"/>
    </location>
</feature>
<sequence>MQCDDIKEGFWCPICKHNCYSSTQLYVHFSTVHCKVSKDVPISQIKDCAVLMQTCSIVPNN</sequence>
<dbReference type="AlphaFoldDB" id="A0A1Y3ENL2"/>
<evidence type="ECO:0000313" key="1">
    <source>
        <dbReference type="EMBL" id="OUC45367.1"/>
    </source>
</evidence>
<proteinExistence type="predicted"/>